<dbReference type="PANTHER" id="PTHR11593:SF10">
    <property type="entry name" value="60S RIBOSOMAL PROTEIN L17"/>
    <property type="match status" value="1"/>
</dbReference>
<comment type="subunit">
    <text evidence="4 6">Part of the 50S ribosomal subunit.</text>
</comment>
<feature type="compositionally biased region" description="Basic residues" evidence="7">
    <location>
        <begin position="62"/>
        <end position="73"/>
    </location>
</feature>
<comment type="function">
    <text evidence="4">The globular domain of the protein is located near the polypeptide exit tunnel on the outside of the subunit, while an extended beta-hairpin is found that lines the wall of the exit tunnel in the center of the 70S ribosome.</text>
</comment>
<dbReference type="PANTHER" id="PTHR11593">
    <property type="entry name" value="60S RIBOSOMAL PROTEIN L17"/>
    <property type="match status" value="1"/>
</dbReference>
<evidence type="ECO:0000256" key="1">
    <source>
        <dbReference type="ARBA" id="ARBA00009451"/>
    </source>
</evidence>
<dbReference type="InterPro" id="IPR005721">
    <property type="entry name" value="Ribosomal_uL22_euk/arc"/>
</dbReference>
<feature type="region of interest" description="Disordered" evidence="7">
    <location>
        <begin position="55"/>
        <end position="80"/>
    </location>
</feature>
<dbReference type="GO" id="GO:0003735">
    <property type="term" value="F:structural constituent of ribosome"/>
    <property type="evidence" value="ECO:0007669"/>
    <property type="project" value="UniProtKB-UniRule"/>
</dbReference>
<comment type="similarity">
    <text evidence="1 4 5">Belongs to the universal ribosomal protein uL22 family.</text>
</comment>
<keyword evidence="3 4" id="KW-0687">Ribonucleoprotein</keyword>
<protein>
    <recommendedName>
        <fullName evidence="4">Large ribosomal subunit protein uL22</fullName>
    </recommendedName>
</protein>
<sequence length="152" mass="16891">MPKLDYSAEFDDKVTAKAMGKELRISPKDSMEICRAIKDLPLKNAKKLLKAVGRKEKSIPYSRHRGKTAHRKGSGQSAGRYPVKAARKILDVLNNAEANAEYKGMDPERLKVIHASAQKGITIPGFKPRAYGRATPFNTKTTNVEIIVEEVQ</sequence>
<dbReference type="NCBIfam" id="NF003260">
    <property type="entry name" value="PRK04223.1"/>
    <property type="match status" value="1"/>
</dbReference>
<reference evidence="8 9" key="1">
    <citation type="journal article" date="2016" name="Sci. Rep.">
        <title>Metabolic traits of an uncultured archaeal lineage -MSBL1- from brine pools of the Red Sea.</title>
        <authorList>
            <person name="Mwirichia R."/>
            <person name="Alam I."/>
            <person name="Rashid M."/>
            <person name="Vinu M."/>
            <person name="Ba-Alawi W."/>
            <person name="Anthony Kamau A."/>
            <person name="Kamanda Ngugi D."/>
            <person name="Goker M."/>
            <person name="Klenk H.P."/>
            <person name="Bajic V."/>
            <person name="Stingl U."/>
        </authorList>
    </citation>
    <scope>NUCLEOTIDE SEQUENCE [LARGE SCALE GENOMIC DNA]</scope>
    <source>
        <strain evidence="8">SCGC-AAA261D19</strain>
    </source>
</reference>
<dbReference type="Gene3D" id="3.90.470.10">
    <property type="entry name" value="Ribosomal protein L22/L17"/>
    <property type="match status" value="1"/>
</dbReference>
<keyword evidence="4 6" id="KW-0694">RNA-binding</keyword>
<evidence type="ECO:0000256" key="7">
    <source>
        <dbReference type="SAM" id="MobiDB-lite"/>
    </source>
</evidence>
<dbReference type="SUPFAM" id="SSF54843">
    <property type="entry name" value="Ribosomal protein L22"/>
    <property type="match status" value="1"/>
</dbReference>
<dbReference type="InterPro" id="IPR057265">
    <property type="entry name" value="Ribosomal_uL22_arc-type"/>
</dbReference>
<dbReference type="EMBL" id="LHXX01000003">
    <property type="protein sequence ID" value="KXB02802.1"/>
    <property type="molecule type" value="Genomic_DNA"/>
</dbReference>
<organism evidence="8 9">
    <name type="scientific">candidate division MSBL1 archaeon SCGC-AAA261D19</name>
    <dbReference type="NCBI Taxonomy" id="1698273"/>
    <lineage>
        <taxon>Archaea</taxon>
        <taxon>Methanobacteriati</taxon>
        <taxon>Methanobacteriota</taxon>
        <taxon>candidate division MSBL1</taxon>
    </lineage>
</organism>
<keyword evidence="9" id="KW-1185">Reference proteome</keyword>
<dbReference type="NCBIfam" id="TIGR01038">
    <property type="entry name" value="uL22_arch_euk"/>
    <property type="match status" value="1"/>
</dbReference>
<evidence type="ECO:0000256" key="6">
    <source>
        <dbReference type="RuleBase" id="RU004007"/>
    </source>
</evidence>
<dbReference type="HAMAP" id="MF_01331_A">
    <property type="entry name" value="Ribosomal_uL22_A"/>
    <property type="match status" value="1"/>
</dbReference>
<dbReference type="AlphaFoldDB" id="A0A133V8P7"/>
<evidence type="ECO:0000256" key="5">
    <source>
        <dbReference type="RuleBase" id="RU004005"/>
    </source>
</evidence>
<accession>A0A133V8P7</accession>
<dbReference type="PATRIC" id="fig|1698273.3.peg.293"/>
<evidence type="ECO:0000313" key="8">
    <source>
        <dbReference type="EMBL" id="KXB02802.1"/>
    </source>
</evidence>
<dbReference type="InterPro" id="IPR036394">
    <property type="entry name" value="Ribosomal_uL22_sf"/>
</dbReference>
<keyword evidence="2 4" id="KW-0689">Ribosomal protein</keyword>
<dbReference type="InterPro" id="IPR001063">
    <property type="entry name" value="Ribosomal_uL22"/>
</dbReference>
<evidence type="ECO:0000313" key="9">
    <source>
        <dbReference type="Proteomes" id="UP000070400"/>
    </source>
</evidence>
<dbReference type="GO" id="GO:0022625">
    <property type="term" value="C:cytosolic large ribosomal subunit"/>
    <property type="evidence" value="ECO:0007669"/>
    <property type="project" value="UniProtKB-UniRule"/>
</dbReference>
<dbReference type="GO" id="GO:0019843">
    <property type="term" value="F:rRNA binding"/>
    <property type="evidence" value="ECO:0007669"/>
    <property type="project" value="UniProtKB-UniRule"/>
</dbReference>
<gene>
    <name evidence="4" type="primary">rpl22</name>
    <name evidence="8" type="ORF">AKJ43_00430</name>
</gene>
<dbReference type="GO" id="GO:0002181">
    <property type="term" value="P:cytoplasmic translation"/>
    <property type="evidence" value="ECO:0007669"/>
    <property type="project" value="TreeGrafter"/>
</dbReference>
<proteinExistence type="inferred from homology"/>
<evidence type="ECO:0000256" key="2">
    <source>
        <dbReference type="ARBA" id="ARBA00022980"/>
    </source>
</evidence>
<dbReference type="CDD" id="cd00336">
    <property type="entry name" value="Ribosomal_L22"/>
    <property type="match status" value="1"/>
</dbReference>
<dbReference type="Proteomes" id="UP000070400">
    <property type="component" value="Unassembled WGS sequence"/>
</dbReference>
<keyword evidence="4 6" id="KW-0699">rRNA-binding</keyword>
<evidence type="ECO:0000256" key="3">
    <source>
        <dbReference type="ARBA" id="ARBA00023274"/>
    </source>
</evidence>
<comment type="function">
    <text evidence="4 6">This protein binds specifically to 23S rRNA. It makes multiple contacts with different domains of the 23S rRNA in the assembled 50S subunit and ribosome.</text>
</comment>
<comment type="caution">
    <text evidence="8">The sequence shown here is derived from an EMBL/GenBank/DDBJ whole genome shotgun (WGS) entry which is preliminary data.</text>
</comment>
<dbReference type="Pfam" id="PF00237">
    <property type="entry name" value="Ribosomal_L22"/>
    <property type="match status" value="1"/>
</dbReference>
<name>A0A133V8P7_9EURY</name>
<evidence type="ECO:0000256" key="4">
    <source>
        <dbReference type="HAMAP-Rule" id="MF_01331"/>
    </source>
</evidence>